<dbReference type="Pfam" id="PF00293">
    <property type="entry name" value="NUDIX"/>
    <property type="match status" value="1"/>
</dbReference>
<gene>
    <name evidence="5" type="ORF">AXG93_1617s1230</name>
    <name evidence="4" type="ORF">Mp_6g12530</name>
</gene>
<dbReference type="Gene3D" id="3.90.79.10">
    <property type="entry name" value="Nucleoside Triphosphate Pyrophosphohydrolase"/>
    <property type="match status" value="1"/>
</dbReference>
<dbReference type="FunFam" id="3.90.79.10:FF:000060">
    <property type="entry name" value="Nudix hydrolase 1"/>
    <property type="match status" value="1"/>
</dbReference>
<dbReference type="EMBL" id="AP019871">
    <property type="protein sequence ID" value="BBN14551.1"/>
    <property type="molecule type" value="Genomic_DNA"/>
</dbReference>
<dbReference type="GO" id="GO:0035539">
    <property type="term" value="F:8-oxo-7,8-dihydrodeoxyguanosine triphosphate pyrophosphatase activity"/>
    <property type="evidence" value="ECO:0007669"/>
    <property type="project" value="TreeGrafter"/>
</dbReference>
<evidence type="ECO:0000256" key="1">
    <source>
        <dbReference type="ARBA" id="ARBA00022801"/>
    </source>
</evidence>
<protein>
    <recommendedName>
        <fullName evidence="3">Nudix hydrolase domain-containing protein</fullName>
    </recommendedName>
</protein>
<evidence type="ECO:0000313" key="7">
    <source>
        <dbReference type="Proteomes" id="UP001162541"/>
    </source>
</evidence>
<feature type="domain" description="Nudix hydrolase" evidence="3">
    <location>
        <begin position="15"/>
        <end position="150"/>
    </location>
</feature>
<name>A0A176W6P6_MARPO</name>
<evidence type="ECO:0000313" key="4">
    <source>
        <dbReference type="EMBL" id="BBN14551.1"/>
    </source>
</evidence>
<dbReference type="PROSITE" id="PS51462">
    <property type="entry name" value="NUDIX"/>
    <property type="match status" value="1"/>
</dbReference>
<sequence length="150" mass="16887">MAANDLEGHSSSDPIPKVGVAVLICRDLNVLCGRRKSKVGYDSWALPGGHLEFGETFEECACREVEEETGLLIQNVRLGTVTNSVLLDDLRPAHYVTVYVKAELVDPRAQPRTLEPDRCDGWHWIEWPNVPDPIFKPLEELIAMKYDPFV</sequence>
<dbReference type="Proteomes" id="UP001162541">
    <property type="component" value="Chromosome 6"/>
</dbReference>
<dbReference type="InterPro" id="IPR015797">
    <property type="entry name" value="NUDIX_hydrolase-like_dom_sf"/>
</dbReference>
<reference evidence="7" key="3">
    <citation type="journal article" date="2020" name="Curr. Biol.">
        <title>Chromatin organization in early land plants reveals an ancestral association between H3K27me3, transposons, and constitutive heterochromatin.</title>
        <authorList>
            <person name="Montgomery S.A."/>
            <person name="Tanizawa Y."/>
            <person name="Galik B."/>
            <person name="Wang N."/>
            <person name="Ito T."/>
            <person name="Mochizuki T."/>
            <person name="Akimcheva S."/>
            <person name="Bowman J.L."/>
            <person name="Cognat V."/>
            <person name="Marechal-Drouard L."/>
            <person name="Ekker H."/>
            <person name="Hong S.F."/>
            <person name="Kohchi T."/>
            <person name="Lin S.S."/>
            <person name="Liu L.D."/>
            <person name="Nakamura Y."/>
            <person name="Valeeva L.R."/>
            <person name="Shakirov E.V."/>
            <person name="Shippen D.E."/>
            <person name="Wei W.L."/>
            <person name="Yagura M."/>
            <person name="Yamaoka S."/>
            <person name="Yamato K.T."/>
            <person name="Liu C."/>
            <person name="Berger F."/>
        </authorList>
    </citation>
    <scope>NUCLEOTIDE SEQUENCE [LARGE SCALE GENOMIC DNA]</scope>
    <source>
        <strain evidence="7">Tak-1</strain>
    </source>
</reference>
<proteinExistence type="inferred from homology"/>
<dbReference type="PRINTS" id="PR00502">
    <property type="entry name" value="NUDIXFAMILY"/>
</dbReference>
<accession>A0A176W6P6</accession>
<dbReference type="EMBL" id="LVLJ01001677">
    <property type="protein sequence ID" value="OAE28738.1"/>
    <property type="molecule type" value="Genomic_DNA"/>
</dbReference>
<dbReference type="GO" id="GO:0006203">
    <property type="term" value="P:dGTP catabolic process"/>
    <property type="evidence" value="ECO:0007669"/>
    <property type="project" value="TreeGrafter"/>
</dbReference>
<dbReference type="PANTHER" id="PTHR16099:SF5">
    <property type="entry name" value="NUCLEOTIDE TRIPHOSPHATE DIPHOSPHATASE NUDT15"/>
    <property type="match status" value="1"/>
</dbReference>
<reference evidence="5 6" key="1">
    <citation type="submission" date="2016-03" db="EMBL/GenBank/DDBJ databases">
        <title>Mechanisms controlling the formation of the plant cell surface in tip-growing cells are functionally conserved among land plants.</title>
        <authorList>
            <person name="Honkanen S."/>
            <person name="Jones V.A."/>
            <person name="Morieri G."/>
            <person name="Champion C."/>
            <person name="Hetherington A.J."/>
            <person name="Kelly S."/>
            <person name="Saint-Marcoux D."/>
            <person name="Proust H."/>
            <person name="Prescott H."/>
            <person name="Dolan L."/>
        </authorList>
    </citation>
    <scope>NUCLEOTIDE SEQUENCE [LARGE SCALE GENOMIC DNA]</scope>
    <source>
        <strain evidence="6">cv. Tak-1 and cv. Tak-2</strain>
        <tissue evidence="5">Whole gametophyte</tissue>
    </source>
</reference>
<dbReference type="SUPFAM" id="SSF55811">
    <property type="entry name" value="Nudix"/>
    <property type="match status" value="1"/>
</dbReference>
<dbReference type="PANTHER" id="PTHR16099">
    <property type="entry name" value="8-OXO-DGTP DIPHOSPHATES NUDT15"/>
    <property type="match status" value="1"/>
</dbReference>
<organism evidence="5 6">
    <name type="scientific">Marchantia polymorpha subsp. ruderalis</name>
    <dbReference type="NCBI Taxonomy" id="1480154"/>
    <lineage>
        <taxon>Eukaryota</taxon>
        <taxon>Viridiplantae</taxon>
        <taxon>Streptophyta</taxon>
        <taxon>Embryophyta</taxon>
        <taxon>Marchantiophyta</taxon>
        <taxon>Marchantiopsida</taxon>
        <taxon>Marchantiidae</taxon>
        <taxon>Marchantiales</taxon>
        <taxon>Marchantiaceae</taxon>
        <taxon>Marchantia</taxon>
    </lineage>
</organism>
<keyword evidence="6" id="KW-1185">Reference proteome</keyword>
<dbReference type="AlphaFoldDB" id="A0A176W6P6"/>
<dbReference type="GO" id="GO:0005829">
    <property type="term" value="C:cytosol"/>
    <property type="evidence" value="ECO:0007669"/>
    <property type="project" value="TreeGrafter"/>
</dbReference>
<dbReference type="Proteomes" id="UP000077202">
    <property type="component" value="Unassembled WGS sequence"/>
</dbReference>
<comment type="similarity">
    <text evidence="2">Belongs to the Nudix hydrolase family.</text>
</comment>
<dbReference type="CDD" id="cd04678">
    <property type="entry name" value="NUDIX_MTH2_Nudt15"/>
    <property type="match status" value="1"/>
</dbReference>
<evidence type="ECO:0000313" key="5">
    <source>
        <dbReference type="EMBL" id="OAE28738.1"/>
    </source>
</evidence>
<reference evidence="4" key="2">
    <citation type="journal article" date="2019" name="Curr. Biol.">
        <title>Chromatin organization in early land plants reveals an ancestral association between H3K27me3, transposons, and constitutive heterochromatin.</title>
        <authorList>
            <person name="Montgomery S.A."/>
            <person name="Tanizawa Y."/>
            <person name="Galik B."/>
            <person name="Wang N."/>
            <person name="Ito T."/>
            <person name="Mochizuki T."/>
            <person name="Akimcheva S."/>
            <person name="Bowman J."/>
            <person name="Cognat V."/>
            <person name="Drouard L."/>
            <person name="Ekker H."/>
            <person name="Houng S."/>
            <person name="Kohchi T."/>
            <person name="Lin S."/>
            <person name="Liu L.D."/>
            <person name="Nakamura Y."/>
            <person name="Valeeva L.R."/>
            <person name="Shakirov E.V."/>
            <person name="Shippen D.E."/>
            <person name="Wei W."/>
            <person name="Yagura M."/>
            <person name="Yamaoka S."/>
            <person name="Yamato K.T."/>
            <person name="Liu C."/>
            <person name="Berger F."/>
        </authorList>
    </citation>
    <scope>NUCLEOTIDE SEQUENCE [LARGE SCALE GENOMIC DNA]</scope>
    <source>
        <strain evidence="4">Tak-1</strain>
    </source>
</reference>
<dbReference type="InterPro" id="IPR020476">
    <property type="entry name" value="Nudix_hydrolase"/>
</dbReference>
<dbReference type="InterPro" id="IPR000086">
    <property type="entry name" value="NUDIX_hydrolase_dom"/>
</dbReference>
<dbReference type="PROSITE" id="PS00893">
    <property type="entry name" value="NUDIX_BOX"/>
    <property type="match status" value="1"/>
</dbReference>
<evidence type="ECO:0000256" key="2">
    <source>
        <dbReference type="RuleBase" id="RU003476"/>
    </source>
</evidence>
<dbReference type="InterPro" id="IPR020084">
    <property type="entry name" value="NUDIX_hydrolase_CS"/>
</dbReference>
<keyword evidence="1 2" id="KW-0378">Hydrolase</keyword>
<evidence type="ECO:0000259" key="3">
    <source>
        <dbReference type="PROSITE" id="PS51462"/>
    </source>
</evidence>
<evidence type="ECO:0000313" key="6">
    <source>
        <dbReference type="Proteomes" id="UP000077202"/>
    </source>
</evidence>